<evidence type="ECO:0000313" key="2">
    <source>
        <dbReference type="EMBL" id="KAF2496261.1"/>
    </source>
</evidence>
<dbReference type="EMBL" id="MU004188">
    <property type="protein sequence ID" value="KAF2496261.1"/>
    <property type="molecule type" value="Genomic_DNA"/>
</dbReference>
<name>A0A6A6QV13_9PEZI</name>
<evidence type="ECO:0000256" key="1">
    <source>
        <dbReference type="SAM" id="MobiDB-lite"/>
    </source>
</evidence>
<dbReference type="Proteomes" id="UP000799750">
    <property type="component" value="Unassembled WGS sequence"/>
</dbReference>
<feature type="compositionally biased region" description="Polar residues" evidence="1">
    <location>
        <begin position="166"/>
        <end position="177"/>
    </location>
</feature>
<dbReference type="AlphaFoldDB" id="A0A6A6QV13"/>
<sequence>MSTNQTRYLGMPQRTFHMNLPFILLKGPRSDIMADGLVTMKSFLPSAFVILILFTPSLAAQNDVSIHAPGKKIYISEYSSTCPPRRLDCRKCPKDPRCCRPHTPSMAGHLNGINDNGRSEMTDYQTGWNHCPQHYLNCRKCPSDPRCRPSPTESNYCNDAPWSLPHSASSPSVDSGL</sequence>
<evidence type="ECO:0000313" key="3">
    <source>
        <dbReference type="Proteomes" id="UP000799750"/>
    </source>
</evidence>
<accession>A0A6A6QV13</accession>
<reference evidence="2" key="1">
    <citation type="journal article" date="2020" name="Stud. Mycol.">
        <title>101 Dothideomycetes genomes: a test case for predicting lifestyles and emergence of pathogens.</title>
        <authorList>
            <person name="Haridas S."/>
            <person name="Albert R."/>
            <person name="Binder M."/>
            <person name="Bloem J."/>
            <person name="Labutti K."/>
            <person name="Salamov A."/>
            <person name="Andreopoulos B."/>
            <person name="Baker S."/>
            <person name="Barry K."/>
            <person name="Bills G."/>
            <person name="Bluhm B."/>
            <person name="Cannon C."/>
            <person name="Castanera R."/>
            <person name="Culley D."/>
            <person name="Daum C."/>
            <person name="Ezra D."/>
            <person name="Gonzalez J."/>
            <person name="Henrissat B."/>
            <person name="Kuo A."/>
            <person name="Liang C."/>
            <person name="Lipzen A."/>
            <person name="Lutzoni F."/>
            <person name="Magnuson J."/>
            <person name="Mondo S."/>
            <person name="Nolan M."/>
            <person name="Ohm R."/>
            <person name="Pangilinan J."/>
            <person name="Park H.-J."/>
            <person name="Ramirez L."/>
            <person name="Alfaro M."/>
            <person name="Sun H."/>
            <person name="Tritt A."/>
            <person name="Yoshinaga Y."/>
            <person name="Zwiers L.-H."/>
            <person name="Turgeon B."/>
            <person name="Goodwin S."/>
            <person name="Spatafora J."/>
            <person name="Crous P."/>
            <person name="Grigoriev I."/>
        </authorList>
    </citation>
    <scope>NUCLEOTIDE SEQUENCE</scope>
    <source>
        <strain evidence="2">CBS 269.34</strain>
    </source>
</reference>
<proteinExistence type="predicted"/>
<feature type="region of interest" description="Disordered" evidence="1">
    <location>
        <begin position="149"/>
        <end position="177"/>
    </location>
</feature>
<protein>
    <submittedName>
        <fullName evidence="2">Uncharacterized protein</fullName>
    </submittedName>
</protein>
<keyword evidence="3" id="KW-1185">Reference proteome</keyword>
<organism evidence="2 3">
    <name type="scientific">Lophium mytilinum</name>
    <dbReference type="NCBI Taxonomy" id="390894"/>
    <lineage>
        <taxon>Eukaryota</taxon>
        <taxon>Fungi</taxon>
        <taxon>Dikarya</taxon>
        <taxon>Ascomycota</taxon>
        <taxon>Pezizomycotina</taxon>
        <taxon>Dothideomycetes</taxon>
        <taxon>Pleosporomycetidae</taxon>
        <taxon>Mytilinidiales</taxon>
        <taxon>Mytilinidiaceae</taxon>
        <taxon>Lophium</taxon>
    </lineage>
</organism>
<gene>
    <name evidence="2" type="ORF">BU16DRAFT_372051</name>
</gene>